<evidence type="ECO:0000313" key="1">
    <source>
        <dbReference type="EMBL" id="CAI8056954.1"/>
    </source>
</evidence>
<dbReference type="EMBL" id="CASHTH010004410">
    <property type="protein sequence ID" value="CAI8056954.1"/>
    <property type="molecule type" value="Genomic_DNA"/>
</dbReference>
<dbReference type="GO" id="GO:0031267">
    <property type="term" value="F:small GTPase binding"/>
    <property type="evidence" value="ECO:0007669"/>
    <property type="project" value="TreeGrafter"/>
</dbReference>
<gene>
    <name evidence="1" type="ORF">GBAR_LOCUS31026</name>
</gene>
<dbReference type="InterPro" id="IPR032675">
    <property type="entry name" value="LRR_dom_sf"/>
</dbReference>
<proteinExistence type="predicted"/>
<dbReference type="GO" id="GO:0005829">
    <property type="term" value="C:cytosol"/>
    <property type="evidence" value="ECO:0007669"/>
    <property type="project" value="TreeGrafter"/>
</dbReference>
<dbReference type="GO" id="GO:0006913">
    <property type="term" value="P:nucleocytoplasmic transport"/>
    <property type="evidence" value="ECO:0007669"/>
    <property type="project" value="TreeGrafter"/>
</dbReference>
<dbReference type="GO" id="GO:0005096">
    <property type="term" value="F:GTPase activator activity"/>
    <property type="evidence" value="ECO:0007669"/>
    <property type="project" value="InterPro"/>
</dbReference>
<dbReference type="Gene3D" id="3.80.10.10">
    <property type="entry name" value="Ribonuclease Inhibitor"/>
    <property type="match status" value="1"/>
</dbReference>
<dbReference type="PANTHER" id="PTHR24113:SF15">
    <property type="entry name" value="NACHT DOMAIN-CONTAINING PROTEIN"/>
    <property type="match status" value="1"/>
</dbReference>
<dbReference type="InterPro" id="IPR027038">
    <property type="entry name" value="RanGap"/>
</dbReference>
<evidence type="ECO:0000313" key="2">
    <source>
        <dbReference type="Proteomes" id="UP001174909"/>
    </source>
</evidence>
<name>A0AA35TZ55_GEOBA</name>
<accession>A0AA35TZ55</accession>
<keyword evidence="2" id="KW-1185">Reference proteome</keyword>
<dbReference type="InterPro" id="IPR001611">
    <property type="entry name" value="Leu-rich_rpt"/>
</dbReference>
<dbReference type="GO" id="GO:0048471">
    <property type="term" value="C:perinuclear region of cytoplasm"/>
    <property type="evidence" value="ECO:0007669"/>
    <property type="project" value="TreeGrafter"/>
</dbReference>
<dbReference type="Proteomes" id="UP001174909">
    <property type="component" value="Unassembled WGS sequence"/>
</dbReference>
<protein>
    <submittedName>
        <fullName evidence="1">Leucine-rich repeat-containing protein 74B</fullName>
    </submittedName>
</protein>
<reference evidence="1" key="1">
    <citation type="submission" date="2023-03" db="EMBL/GenBank/DDBJ databases">
        <authorList>
            <person name="Steffen K."/>
            <person name="Cardenas P."/>
        </authorList>
    </citation>
    <scope>NUCLEOTIDE SEQUENCE</scope>
</reference>
<dbReference type="SUPFAM" id="SSF52047">
    <property type="entry name" value="RNI-like"/>
    <property type="match status" value="1"/>
</dbReference>
<dbReference type="AlphaFoldDB" id="A0AA35TZ55"/>
<sequence length="213" mass="23439">MEHFLHSVDDVAMEFLSKGCNHQLPETGISSQLVSARFISGSITAEGVGHFLTIPNSLLQHVKHLDLSWNKLDRRGCELLAEGVQRMPCLEKLDLSLNPGIGCGGAVQLVSSLHSSKLRKLDMTGTGISDPDFQCLSSYIHSTTSLEELWIGENEISVESIDSLCKALSANSSMRRLYMSDCHLTTSHCVCLGQLLRHPIHCQIEKLDLRAVV</sequence>
<dbReference type="PANTHER" id="PTHR24113">
    <property type="entry name" value="RAN GTPASE-ACTIVATING PROTEIN 1"/>
    <property type="match status" value="1"/>
</dbReference>
<dbReference type="SMART" id="SM00368">
    <property type="entry name" value="LRR_RI"/>
    <property type="match status" value="4"/>
</dbReference>
<dbReference type="GO" id="GO:0005634">
    <property type="term" value="C:nucleus"/>
    <property type="evidence" value="ECO:0007669"/>
    <property type="project" value="TreeGrafter"/>
</dbReference>
<organism evidence="1 2">
    <name type="scientific">Geodia barretti</name>
    <name type="common">Barrett's horny sponge</name>
    <dbReference type="NCBI Taxonomy" id="519541"/>
    <lineage>
        <taxon>Eukaryota</taxon>
        <taxon>Metazoa</taxon>
        <taxon>Porifera</taxon>
        <taxon>Demospongiae</taxon>
        <taxon>Heteroscleromorpha</taxon>
        <taxon>Tetractinellida</taxon>
        <taxon>Astrophorina</taxon>
        <taxon>Geodiidae</taxon>
        <taxon>Geodia</taxon>
    </lineage>
</organism>
<comment type="caution">
    <text evidence="1">The sequence shown here is derived from an EMBL/GenBank/DDBJ whole genome shotgun (WGS) entry which is preliminary data.</text>
</comment>
<dbReference type="Pfam" id="PF13516">
    <property type="entry name" value="LRR_6"/>
    <property type="match status" value="3"/>
</dbReference>